<comment type="subcellular location">
    <subcellularLocation>
        <location evidence="1">Secreted</location>
    </subcellularLocation>
</comment>
<evidence type="ECO:0000259" key="9">
    <source>
        <dbReference type="Pfam" id="PF00135"/>
    </source>
</evidence>
<dbReference type="SUPFAM" id="SSF53474">
    <property type="entry name" value="alpha/beta-Hydrolases"/>
    <property type="match status" value="1"/>
</dbReference>
<evidence type="ECO:0000313" key="10">
    <source>
        <dbReference type="EMBL" id="PGH18837.1"/>
    </source>
</evidence>
<feature type="chain" id="PRO_5011831563" description="Carboxylic ester hydrolase" evidence="8">
    <location>
        <begin position="18"/>
        <end position="564"/>
    </location>
</feature>
<organism evidence="10 11">
    <name type="scientific">Helicocarpus griseus UAMH5409</name>
    <dbReference type="NCBI Taxonomy" id="1447875"/>
    <lineage>
        <taxon>Eukaryota</taxon>
        <taxon>Fungi</taxon>
        <taxon>Dikarya</taxon>
        <taxon>Ascomycota</taxon>
        <taxon>Pezizomycotina</taxon>
        <taxon>Eurotiomycetes</taxon>
        <taxon>Eurotiomycetidae</taxon>
        <taxon>Onygenales</taxon>
        <taxon>Ajellomycetaceae</taxon>
        <taxon>Helicocarpus</taxon>
    </lineage>
</organism>
<dbReference type="InterPro" id="IPR050309">
    <property type="entry name" value="Type-B_Carboxylest/Lipase"/>
</dbReference>
<keyword evidence="7" id="KW-0325">Glycoprotein</keyword>
<dbReference type="OrthoDB" id="408631at2759"/>
<evidence type="ECO:0000256" key="3">
    <source>
        <dbReference type="ARBA" id="ARBA00022525"/>
    </source>
</evidence>
<keyword evidence="11" id="KW-1185">Reference proteome</keyword>
<dbReference type="InterPro" id="IPR019826">
    <property type="entry name" value="Carboxylesterase_B_AS"/>
</dbReference>
<evidence type="ECO:0000256" key="5">
    <source>
        <dbReference type="ARBA" id="ARBA00022801"/>
    </source>
</evidence>
<dbReference type="AlphaFoldDB" id="A0A2B7YE05"/>
<sequence>MKLFLFLAAAIAPLSKASPAKRAASPTVVIPSPQATIIGHERLGVEVFPGVPFAKPPVGSLRLKPPQPITEPMGTYEAKENGLACPQFFFSTELDDAIPTSAIGKLVNTPLFQKILNAGEDCLTINIHRPPGTTKDSNYPVLFWIYGGGFELGWNALFDVGSWVTQSVRAGKPIVVVSVNYRVGGFGFLPGSEILADGSANLGLLDQRLGLEWVADNIAAFGGDPNTVTIWGESAGAISVFDHMLMYDGDNTYKGKPLFHGGMMNSGSLVPADPVDTKKGQDIYNTVVEYAGCSNSSDTLNCLRDVEYDTLIDAMNAVPGILSYSSIALSYLPRPDGKVLTKSPDELLMAGKFAKVPFILGSQEDEGTLFALFQSNMTTTDQLGEYLKSKFFNGASDEQIAELLSIYSEIDEYGAPHRTGLLNNWYPQFKRLAAILGDLTFTITRRSVLHIVNTIAPEIPTWSYLSSYDYGTPILGTFHGSDLLQVFFGIWPNYASKAFHEHYLSFIYSQDPNTDIDPEMPAWPRWSEKRELLNMYPFHSKLILDDFRTAASDFIEKHVASFRI</sequence>
<keyword evidence="3" id="KW-0964">Secreted</keyword>
<dbReference type="EMBL" id="PDNB01000002">
    <property type="protein sequence ID" value="PGH18837.1"/>
    <property type="molecule type" value="Genomic_DNA"/>
</dbReference>
<dbReference type="GO" id="GO:0006629">
    <property type="term" value="P:lipid metabolic process"/>
    <property type="evidence" value="ECO:0007669"/>
    <property type="project" value="UniProtKB-KW"/>
</dbReference>
<gene>
    <name evidence="10" type="ORF">AJ79_00250</name>
</gene>
<keyword evidence="5 8" id="KW-0378">Hydrolase</keyword>
<dbReference type="Pfam" id="PF00135">
    <property type="entry name" value="COesterase"/>
    <property type="match status" value="1"/>
</dbReference>
<dbReference type="EC" id="3.1.1.-" evidence="8"/>
<dbReference type="Proteomes" id="UP000223968">
    <property type="component" value="Unassembled WGS sequence"/>
</dbReference>
<comment type="caution">
    <text evidence="10">The sequence shown here is derived from an EMBL/GenBank/DDBJ whole genome shotgun (WGS) entry which is preliminary data.</text>
</comment>
<protein>
    <recommendedName>
        <fullName evidence="8">Carboxylic ester hydrolase</fullName>
        <ecNumber evidence="8">3.1.1.-</ecNumber>
    </recommendedName>
</protein>
<comment type="similarity">
    <text evidence="2 8">Belongs to the type-B carboxylesterase/lipase family.</text>
</comment>
<evidence type="ECO:0000313" key="11">
    <source>
        <dbReference type="Proteomes" id="UP000223968"/>
    </source>
</evidence>
<accession>A0A2B7YE05</accession>
<feature type="domain" description="Carboxylesterase type B" evidence="9">
    <location>
        <begin position="41"/>
        <end position="532"/>
    </location>
</feature>
<evidence type="ECO:0000256" key="4">
    <source>
        <dbReference type="ARBA" id="ARBA00022729"/>
    </source>
</evidence>
<evidence type="ECO:0000256" key="8">
    <source>
        <dbReference type="RuleBase" id="RU361235"/>
    </source>
</evidence>
<keyword evidence="6" id="KW-0443">Lipid metabolism</keyword>
<evidence type="ECO:0000256" key="6">
    <source>
        <dbReference type="ARBA" id="ARBA00023098"/>
    </source>
</evidence>
<dbReference type="STRING" id="1447875.A0A2B7YE05"/>
<proteinExistence type="inferred from homology"/>
<dbReference type="PANTHER" id="PTHR11559">
    <property type="entry name" value="CARBOXYLESTERASE"/>
    <property type="match status" value="1"/>
</dbReference>
<dbReference type="FunFam" id="3.40.50.1820:FF:000213">
    <property type="entry name" value="Carboxylic ester hydrolase"/>
    <property type="match status" value="1"/>
</dbReference>
<dbReference type="Gene3D" id="3.40.50.1820">
    <property type="entry name" value="alpha/beta hydrolase"/>
    <property type="match status" value="1"/>
</dbReference>
<dbReference type="PROSITE" id="PS00122">
    <property type="entry name" value="CARBOXYLESTERASE_B_1"/>
    <property type="match status" value="1"/>
</dbReference>
<dbReference type="InterPro" id="IPR002018">
    <property type="entry name" value="CarbesteraseB"/>
</dbReference>
<evidence type="ECO:0000256" key="2">
    <source>
        <dbReference type="ARBA" id="ARBA00005964"/>
    </source>
</evidence>
<dbReference type="InterPro" id="IPR029058">
    <property type="entry name" value="AB_hydrolase_fold"/>
</dbReference>
<name>A0A2B7YE05_9EURO</name>
<evidence type="ECO:0000256" key="1">
    <source>
        <dbReference type="ARBA" id="ARBA00004613"/>
    </source>
</evidence>
<evidence type="ECO:0000256" key="7">
    <source>
        <dbReference type="ARBA" id="ARBA00023180"/>
    </source>
</evidence>
<feature type="signal peptide" evidence="8">
    <location>
        <begin position="1"/>
        <end position="17"/>
    </location>
</feature>
<dbReference type="GO" id="GO:0005576">
    <property type="term" value="C:extracellular region"/>
    <property type="evidence" value="ECO:0007669"/>
    <property type="project" value="UniProtKB-SubCell"/>
</dbReference>
<reference evidence="10 11" key="1">
    <citation type="submission" date="2017-10" db="EMBL/GenBank/DDBJ databases">
        <title>Comparative genomics in systemic dimorphic fungi from Ajellomycetaceae.</title>
        <authorList>
            <person name="Munoz J.F."/>
            <person name="Mcewen J.G."/>
            <person name="Clay O.K."/>
            <person name="Cuomo C.A."/>
        </authorList>
    </citation>
    <scope>NUCLEOTIDE SEQUENCE [LARGE SCALE GENOMIC DNA]</scope>
    <source>
        <strain evidence="10 11">UAMH5409</strain>
    </source>
</reference>
<dbReference type="GO" id="GO:0016787">
    <property type="term" value="F:hydrolase activity"/>
    <property type="evidence" value="ECO:0007669"/>
    <property type="project" value="UniProtKB-KW"/>
</dbReference>
<keyword evidence="4 8" id="KW-0732">Signal</keyword>